<evidence type="ECO:0000313" key="10">
    <source>
        <dbReference type="EMBL" id="QJD30015.1"/>
    </source>
</evidence>
<dbReference type="InterPro" id="IPR036986">
    <property type="entry name" value="S4_RNA-bd_sf"/>
</dbReference>
<protein>
    <recommendedName>
        <fullName evidence="8">Pseudouridine synthase</fullName>
        <ecNumber evidence="8">5.4.99.-</ecNumber>
    </recommendedName>
</protein>
<comment type="catalytic activity">
    <reaction evidence="8">
        <text>a uridine in RNA = a pseudouridine in RNA</text>
        <dbReference type="Rhea" id="RHEA:48348"/>
        <dbReference type="Rhea" id="RHEA-COMP:12068"/>
        <dbReference type="Rhea" id="RHEA-COMP:12069"/>
        <dbReference type="ChEBI" id="CHEBI:65314"/>
        <dbReference type="ChEBI" id="CHEBI:65315"/>
    </reaction>
</comment>
<dbReference type="PROSITE" id="PS01129">
    <property type="entry name" value="PSI_RLU"/>
    <property type="match status" value="1"/>
</dbReference>
<dbReference type="FunFam" id="3.30.2350.10:FF:000006">
    <property type="entry name" value="Pseudouridine synthase"/>
    <property type="match status" value="1"/>
</dbReference>
<dbReference type="InterPro" id="IPR020103">
    <property type="entry name" value="PsdUridine_synth_cat_dom_sf"/>
</dbReference>
<gene>
    <name evidence="10" type="primary">rluD</name>
    <name evidence="10" type="ORF">GNH96_08550</name>
</gene>
<sequence>MRKAPQYNRIHRPFPLSPTVTRSRTLTTEIPHELAGLRLDQAMAMLFPDFSRARLQTWIKDGHALLDGVTAIPRQRLLGGERIELHAEAEDVVECAAEAIPLAVVHADASIVVIDKPAGLVVHPAAGHPDGTLQNALLHLDPTLAAMPRCGIVHRLDKDTSGLLVVARTLEAHKSLVDQLKDRSVSREYLALVQGAVTAGATVDAPIGRHPSDRKRFAVRRDGKESVTHYRVEERFPHHTLLRVRLETGRTHQIRVHMAHRHHPLVGDPVYGGRARIPAGADPALIEALRVFRRQALHAARLGLIHPETGEEMAWESPLPPDFEALLCLLRGLA</sequence>
<evidence type="ECO:0000256" key="6">
    <source>
        <dbReference type="PIRSR" id="PIRSR606225-1"/>
    </source>
</evidence>
<name>A0A858Q890_9GAMM</name>
<evidence type="ECO:0000256" key="8">
    <source>
        <dbReference type="RuleBase" id="RU362028"/>
    </source>
</evidence>
<feature type="active site" evidence="6">
    <location>
        <position position="157"/>
    </location>
</feature>
<dbReference type="NCBIfam" id="TIGR00005">
    <property type="entry name" value="rluA_subfam"/>
    <property type="match status" value="1"/>
</dbReference>
<dbReference type="InterPro" id="IPR050188">
    <property type="entry name" value="RluA_PseudoU_synthase"/>
</dbReference>
<comment type="catalytic activity">
    <reaction evidence="4">
        <text>uridine(1911/1915/1917) in 23S rRNA = pseudouridine(1911/1915/1917) in 23S rRNA</text>
        <dbReference type="Rhea" id="RHEA:42524"/>
        <dbReference type="Rhea" id="RHEA-COMP:10097"/>
        <dbReference type="Rhea" id="RHEA-COMP:10098"/>
        <dbReference type="ChEBI" id="CHEBI:65314"/>
        <dbReference type="ChEBI" id="CHEBI:65315"/>
        <dbReference type="EC" id="5.4.99.23"/>
    </reaction>
</comment>
<evidence type="ECO:0000256" key="7">
    <source>
        <dbReference type="PROSITE-ProRule" id="PRU00182"/>
    </source>
</evidence>
<proteinExistence type="inferred from homology"/>
<dbReference type="GO" id="GO:0000455">
    <property type="term" value="P:enzyme-directed rRNA pseudouridine synthesis"/>
    <property type="evidence" value="ECO:0007669"/>
    <property type="project" value="TreeGrafter"/>
</dbReference>
<dbReference type="CDD" id="cd00165">
    <property type="entry name" value="S4"/>
    <property type="match status" value="1"/>
</dbReference>
<dbReference type="GO" id="GO:0003723">
    <property type="term" value="F:RNA binding"/>
    <property type="evidence" value="ECO:0007669"/>
    <property type="project" value="UniProtKB-KW"/>
</dbReference>
<dbReference type="GO" id="GO:0160140">
    <property type="term" value="F:23S rRNA pseudouridine(1911/1915/1917) synthase activity"/>
    <property type="evidence" value="ECO:0007669"/>
    <property type="project" value="UniProtKB-EC"/>
</dbReference>
<dbReference type="InterPro" id="IPR006145">
    <property type="entry name" value="PsdUridine_synth_RsuA/RluA"/>
</dbReference>
<dbReference type="CDD" id="cd02869">
    <property type="entry name" value="PseudoU_synth_RluA_like"/>
    <property type="match status" value="1"/>
</dbReference>
<keyword evidence="3 8" id="KW-0413">Isomerase</keyword>
<dbReference type="PANTHER" id="PTHR21600:SF44">
    <property type="entry name" value="RIBOSOMAL LARGE SUBUNIT PSEUDOURIDINE SYNTHASE D"/>
    <property type="match status" value="1"/>
</dbReference>
<evidence type="ECO:0000256" key="4">
    <source>
        <dbReference type="ARBA" id="ARBA00036882"/>
    </source>
</evidence>
<dbReference type="NCBIfam" id="NF008385">
    <property type="entry name" value="PRK11180.1"/>
    <property type="match status" value="1"/>
</dbReference>
<dbReference type="Proteomes" id="UP000503004">
    <property type="component" value="Chromosome"/>
</dbReference>
<dbReference type="Gene3D" id="3.30.2350.10">
    <property type="entry name" value="Pseudouridine synthase"/>
    <property type="match status" value="1"/>
</dbReference>
<dbReference type="InterPro" id="IPR006225">
    <property type="entry name" value="PsdUridine_synth_RluC/D"/>
</dbReference>
<dbReference type="Gene3D" id="3.10.290.10">
    <property type="entry name" value="RNA-binding S4 domain"/>
    <property type="match status" value="1"/>
</dbReference>
<keyword evidence="2 7" id="KW-0694">RNA-binding</keyword>
<evidence type="ECO:0000259" key="9">
    <source>
        <dbReference type="Pfam" id="PF00849"/>
    </source>
</evidence>
<dbReference type="EMBL" id="CP046565">
    <property type="protein sequence ID" value="QJD30015.1"/>
    <property type="molecule type" value="Genomic_DNA"/>
</dbReference>
<evidence type="ECO:0000256" key="3">
    <source>
        <dbReference type="ARBA" id="ARBA00023235"/>
    </source>
</evidence>
<evidence type="ECO:0000256" key="5">
    <source>
        <dbReference type="ARBA" id="ARBA00056072"/>
    </source>
</evidence>
<dbReference type="SUPFAM" id="SSF55120">
    <property type="entry name" value="Pseudouridine synthase"/>
    <property type="match status" value="1"/>
</dbReference>
<comment type="function">
    <text evidence="5">Responsible for synthesis of pseudouridine from uracil at positions 1911, 1915 and 1917 in 23S ribosomal RNA.</text>
</comment>
<dbReference type="InterPro" id="IPR006224">
    <property type="entry name" value="PsdUridine_synth_RluA-like_CS"/>
</dbReference>
<evidence type="ECO:0000256" key="1">
    <source>
        <dbReference type="ARBA" id="ARBA00010876"/>
    </source>
</evidence>
<comment type="similarity">
    <text evidence="1 8">Belongs to the pseudouridine synthase RluA family.</text>
</comment>
<dbReference type="Pfam" id="PF00849">
    <property type="entry name" value="PseudoU_synth_2"/>
    <property type="match status" value="1"/>
</dbReference>
<accession>A0A858Q890</accession>
<feature type="domain" description="Pseudouridine synthase RsuA/RluA-like" evidence="9">
    <location>
        <begin position="111"/>
        <end position="260"/>
    </location>
</feature>
<dbReference type="AlphaFoldDB" id="A0A858Q890"/>
<dbReference type="KEGG" id="metu:GNH96_08550"/>
<reference evidence="11" key="1">
    <citation type="submission" date="2019-12" db="EMBL/GenBank/DDBJ databases">
        <authorList>
            <person name="Awala S.I."/>
            <person name="Rhee S.K."/>
        </authorList>
    </citation>
    <scope>NUCLEOTIDE SEQUENCE [LARGE SCALE GENOMIC DNA]</scope>
    <source>
        <strain evidence="11">IM1</strain>
    </source>
</reference>
<evidence type="ECO:0000313" key="11">
    <source>
        <dbReference type="Proteomes" id="UP000503004"/>
    </source>
</evidence>
<keyword evidence="11" id="KW-1185">Reference proteome</keyword>
<dbReference type="PROSITE" id="PS50889">
    <property type="entry name" value="S4"/>
    <property type="match status" value="1"/>
</dbReference>
<organism evidence="10 11">
    <name type="scientific">Methylococcus geothermalis</name>
    <dbReference type="NCBI Taxonomy" id="2681310"/>
    <lineage>
        <taxon>Bacteria</taxon>
        <taxon>Pseudomonadati</taxon>
        <taxon>Pseudomonadota</taxon>
        <taxon>Gammaproteobacteria</taxon>
        <taxon>Methylococcales</taxon>
        <taxon>Methylococcaceae</taxon>
        <taxon>Methylococcus</taxon>
    </lineage>
</organism>
<dbReference type="EC" id="5.4.99.-" evidence="8"/>
<dbReference type="SUPFAM" id="SSF55174">
    <property type="entry name" value="Alpha-L RNA-binding motif"/>
    <property type="match status" value="1"/>
</dbReference>
<evidence type="ECO:0000256" key="2">
    <source>
        <dbReference type="ARBA" id="ARBA00022884"/>
    </source>
</evidence>
<dbReference type="PANTHER" id="PTHR21600">
    <property type="entry name" value="MITOCHONDRIAL RNA PSEUDOURIDINE SYNTHASE"/>
    <property type="match status" value="1"/>
</dbReference>